<name>A0ABS2DRH4_9BURK</name>
<evidence type="ECO:0008006" key="4">
    <source>
        <dbReference type="Google" id="ProtNLM"/>
    </source>
</evidence>
<dbReference type="Proteomes" id="UP000715095">
    <property type="component" value="Unassembled WGS sequence"/>
</dbReference>
<evidence type="ECO:0000313" key="3">
    <source>
        <dbReference type="Proteomes" id="UP000715095"/>
    </source>
</evidence>
<gene>
    <name evidence="2" type="ORF">H6A60_05295</name>
</gene>
<reference evidence="2 3" key="1">
    <citation type="journal article" date="2021" name="Sci. Rep.">
        <title>The distribution of antibiotic resistance genes in chicken gut microbiota commensals.</title>
        <authorList>
            <person name="Juricova H."/>
            <person name="Matiasovicova J."/>
            <person name="Kubasova T."/>
            <person name="Cejkova D."/>
            <person name="Rychlik I."/>
        </authorList>
    </citation>
    <scope>NUCLEOTIDE SEQUENCE [LARGE SCALE GENOMIC DNA]</scope>
    <source>
        <strain evidence="2 3">An829</strain>
    </source>
</reference>
<organism evidence="2 3">
    <name type="scientific">Sutterella massiliensis</name>
    <dbReference type="NCBI Taxonomy" id="1816689"/>
    <lineage>
        <taxon>Bacteria</taxon>
        <taxon>Pseudomonadati</taxon>
        <taxon>Pseudomonadota</taxon>
        <taxon>Betaproteobacteria</taxon>
        <taxon>Burkholderiales</taxon>
        <taxon>Sutterellaceae</taxon>
        <taxon>Sutterella</taxon>
    </lineage>
</organism>
<protein>
    <recommendedName>
        <fullName evidence="4">Helix-turn-helix domain-containing protein</fullName>
    </recommendedName>
</protein>
<feature type="region of interest" description="Disordered" evidence="1">
    <location>
        <begin position="1"/>
        <end position="22"/>
    </location>
</feature>
<keyword evidence="3" id="KW-1185">Reference proteome</keyword>
<evidence type="ECO:0000256" key="1">
    <source>
        <dbReference type="SAM" id="MobiDB-lite"/>
    </source>
</evidence>
<accession>A0ABS2DRH4</accession>
<comment type="caution">
    <text evidence="2">The sequence shown here is derived from an EMBL/GenBank/DDBJ whole genome shotgun (WGS) entry which is preliminary data.</text>
</comment>
<sequence length="113" mass="12772">MKKSEASAPASASLCERPSKGSIEQQRKAAKILFDKGFGYKLVAKVLSLSPNTVRDWGREYKRGVFSDQPSTMRCRYSQKVKERVRELRARGLSWQQISAETGVNVSTCRSWV</sequence>
<dbReference type="RefSeq" id="WP_205102366.1">
    <property type="nucleotide sequence ID" value="NZ_JACJJC010000006.1"/>
</dbReference>
<proteinExistence type="predicted"/>
<evidence type="ECO:0000313" key="2">
    <source>
        <dbReference type="EMBL" id="MBM6703899.1"/>
    </source>
</evidence>
<feature type="compositionally biased region" description="Low complexity" evidence="1">
    <location>
        <begin position="1"/>
        <end position="13"/>
    </location>
</feature>
<dbReference type="EMBL" id="JACJJC010000006">
    <property type="protein sequence ID" value="MBM6703899.1"/>
    <property type="molecule type" value="Genomic_DNA"/>
</dbReference>